<protein>
    <submittedName>
        <fullName evidence="1">Uncharacterized protein</fullName>
    </submittedName>
</protein>
<dbReference type="EMBL" id="CAXAMM010014581">
    <property type="protein sequence ID" value="CAK9034139.1"/>
    <property type="molecule type" value="Genomic_DNA"/>
</dbReference>
<evidence type="ECO:0000313" key="1">
    <source>
        <dbReference type="EMBL" id="CAK9034139.1"/>
    </source>
</evidence>
<organism evidence="1 2">
    <name type="scientific">Durusdinium trenchii</name>
    <dbReference type="NCBI Taxonomy" id="1381693"/>
    <lineage>
        <taxon>Eukaryota</taxon>
        <taxon>Sar</taxon>
        <taxon>Alveolata</taxon>
        <taxon>Dinophyceae</taxon>
        <taxon>Suessiales</taxon>
        <taxon>Symbiodiniaceae</taxon>
        <taxon>Durusdinium</taxon>
    </lineage>
</organism>
<gene>
    <name evidence="1" type="ORF">SCF082_LOCUS20768</name>
</gene>
<evidence type="ECO:0000313" key="2">
    <source>
        <dbReference type="Proteomes" id="UP001642464"/>
    </source>
</evidence>
<proteinExistence type="predicted"/>
<keyword evidence="2" id="KW-1185">Reference proteome</keyword>
<dbReference type="SUPFAM" id="SSF81324">
    <property type="entry name" value="Voltage-gated potassium channels"/>
    <property type="match status" value="1"/>
</dbReference>
<accession>A0ABP0L4R2</accession>
<name>A0ABP0L4R2_9DINO</name>
<comment type="caution">
    <text evidence="1">The sequence shown here is derived from an EMBL/GenBank/DDBJ whole genome shotgun (WGS) entry which is preliminary data.</text>
</comment>
<sequence>MPRGRAAFRHCVSFWTDVLLLLLLVCPILVLVTAMVLGGTLAGVEGWPFADGFFYVLSGMTGQPNPFVPNTPTSSWGMFVDGLNSIYGFVFSSVIVGLVSMLTNVATLNEMSILRNDRWGVALILVIFPLSVLALCALLGGILALLESWTFEQGFYYVISCVCGIQLVNIVPLRWHGRLSATLIGVLDMGLTGVIIGMTGGIGFLIQFVEWYEKRIHQMQAKCCMGHEAEVDQVTPVEDQQGSRAEGTSEADDQKEVMPRTAEASFTPIREVDHAP</sequence>
<reference evidence="1 2" key="1">
    <citation type="submission" date="2024-02" db="EMBL/GenBank/DDBJ databases">
        <authorList>
            <person name="Chen Y."/>
            <person name="Shah S."/>
            <person name="Dougan E. K."/>
            <person name="Thang M."/>
            <person name="Chan C."/>
        </authorList>
    </citation>
    <scope>NUCLEOTIDE SEQUENCE [LARGE SCALE GENOMIC DNA]</scope>
</reference>
<dbReference type="Proteomes" id="UP001642464">
    <property type="component" value="Unassembled WGS sequence"/>
</dbReference>